<dbReference type="InterPro" id="IPR003439">
    <property type="entry name" value="ABC_transporter-like_ATP-bd"/>
</dbReference>
<protein>
    <submittedName>
        <fullName evidence="12">ABC transporter, putative</fullName>
    </submittedName>
</protein>
<accession>Q4N3P8</accession>
<dbReference type="Gene3D" id="1.20.1560.10">
    <property type="entry name" value="ABC transporter type 1, transmembrane domain"/>
    <property type="match status" value="1"/>
</dbReference>
<proteinExistence type="inferred from homology"/>
<feature type="domain" description="ABC transporter" evidence="10">
    <location>
        <begin position="515"/>
        <end position="771"/>
    </location>
</feature>
<gene>
    <name evidence="12" type="ordered locus">TP02_0940</name>
</gene>
<feature type="transmembrane region" description="Helical" evidence="9">
    <location>
        <begin position="320"/>
        <end position="345"/>
    </location>
</feature>
<evidence type="ECO:0000256" key="8">
    <source>
        <dbReference type="ARBA" id="ARBA00023136"/>
    </source>
</evidence>
<dbReference type="SUPFAM" id="SSF90123">
    <property type="entry name" value="ABC transporter transmembrane region"/>
    <property type="match status" value="1"/>
</dbReference>
<dbReference type="OMA" id="IRMVFIN"/>
<dbReference type="STRING" id="5875.Q4N3P8"/>
<dbReference type="VEuPathDB" id="PiroplasmaDB:TpMuguga_02g00940"/>
<dbReference type="GO" id="GO:0005524">
    <property type="term" value="F:ATP binding"/>
    <property type="evidence" value="ECO:0007669"/>
    <property type="project" value="UniProtKB-KW"/>
</dbReference>
<feature type="transmembrane region" description="Helical" evidence="9">
    <location>
        <begin position="997"/>
        <end position="1014"/>
    </location>
</feature>
<evidence type="ECO:0000256" key="7">
    <source>
        <dbReference type="ARBA" id="ARBA00022989"/>
    </source>
</evidence>
<feature type="transmembrane region" description="Helical" evidence="9">
    <location>
        <begin position="904"/>
        <end position="925"/>
    </location>
</feature>
<evidence type="ECO:0000256" key="9">
    <source>
        <dbReference type="SAM" id="Phobius"/>
    </source>
</evidence>
<comment type="similarity">
    <text evidence="2">Belongs to the ABC transporter superfamily. ABCC family. Conjugate transporter (TC 3.A.1.208) subfamily.</text>
</comment>
<keyword evidence="6" id="KW-0067">ATP-binding</keyword>
<evidence type="ECO:0000256" key="1">
    <source>
        <dbReference type="ARBA" id="ARBA00004141"/>
    </source>
</evidence>
<keyword evidence="13" id="KW-1185">Reference proteome</keyword>
<comment type="caution">
    <text evidence="12">The sequence shown here is derived from an EMBL/GenBank/DDBJ whole genome shotgun (WGS) entry which is preliminary data.</text>
</comment>
<feature type="transmembrane region" description="Helical" evidence="9">
    <location>
        <begin position="286"/>
        <end position="308"/>
    </location>
</feature>
<dbReference type="PANTHER" id="PTHR24223">
    <property type="entry name" value="ATP-BINDING CASSETTE SUB-FAMILY C"/>
    <property type="match status" value="1"/>
</dbReference>
<organism evidence="12 13">
    <name type="scientific">Theileria parva</name>
    <name type="common">East coast fever infection agent</name>
    <dbReference type="NCBI Taxonomy" id="5875"/>
    <lineage>
        <taxon>Eukaryota</taxon>
        <taxon>Sar</taxon>
        <taxon>Alveolata</taxon>
        <taxon>Apicomplexa</taxon>
        <taxon>Aconoidasida</taxon>
        <taxon>Piroplasmida</taxon>
        <taxon>Theileriidae</taxon>
        <taxon>Theileria</taxon>
    </lineage>
</organism>
<feature type="domain" description="ABC transporter" evidence="10">
    <location>
        <begin position="1232"/>
        <end position="1511"/>
    </location>
</feature>
<dbReference type="InterPro" id="IPR036640">
    <property type="entry name" value="ABC1_TM_sf"/>
</dbReference>
<dbReference type="InterPro" id="IPR017871">
    <property type="entry name" value="ABC_transporter-like_CS"/>
</dbReference>
<keyword evidence="4 9" id="KW-0812">Transmembrane</keyword>
<dbReference type="PANTHER" id="PTHR24223:SF456">
    <property type="entry name" value="MULTIDRUG RESISTANCE-ASSOCIATED PROTEIN LETHAL(2)03659"/>
    <property type="match status" value="1"/>
</dbReference>
<feature type="transmembrane region" description="Helical" evidence="9">
    <location>
        <begin position="1117"/>
        <end position="1137"/>
    </location>
</feature>
<dbReference type="SMART" id="SM00382">
    <property type="entry name" value="AAA"/>
    <property type="match status" value="2"/>
</dbReference>
<reference evidence="12 13" key="1">
    <citation type="journal article" date="2005" name="Science">
        <title>Genome sequence of Theileria parva, a bovine pathogen that transforms lymphocytes.</title>
        <authorList>
            <person name="Gardner M.J."/>
            <person name="Bishop R."/>
            <person name="Shah T."/>
            <person name="de Villiers E.P."/>
            <person name="Carlton J.M."/>
            <person name="Hall N."/>
            <person name="Ren Q."/>
            <person name="Paulsen I.T."/>
            <person name="Pain A."/>
            <person name="Berriman M."/>
            <person name="Wilson R.J.M."/>
            <person name="Sato S."/>
            <person name="Ralph S.A."/>
            <person name="Mann D.J."/>
            <person name="Xiong Z."/>
            <person name="Shallom S.J."/>
            <person name="Weidman J."/>
            <person name="Jiang L."/>
            <person name="Lynn J."/>
            <person name="Weaver B."/>
            <person name="Shoaibi A."/>
            <person name="Domingo A.R."/>
            <person name="Wasawo D."/>
            <person name="Crabtree J."/>
            <person name="Wortman J.R."/>
            <person name="Haas B."/>
            <person name="Angiuoli S.V."/>
            <person name="Creasy T.H."/>
            <person name="Lu C."/>
            <person name="Suh B."/>
            <person name="Silva J.C."/>
            <person name="Utterback T.R."/>
            <person name="Feldblyum T.V."/>
            <person name="Pertea M."/>
            <person name="Allen J."/>
            <person name="Nierman W.C."/>
            <person name="Taracha E.L.N."/>
            <person name="Salzberg S.L."/>
            <person name="White O.R."/>
            <person name="Fitzhugh H.A."/>
            <person name="Morzaria S."/>
            <person name="Venter J.C."/>
            <person name="Fraser C.M."/>
            <person name="Nene V."/>
        </authorList>
    </citation>
    <scope>NUCLEOTIDE SEQUENCE [LARGE SCALE GENOMIC DNA]</scope>
    <source>
        <strain evidence="12 13">Muguga</strain>
    </source>
</reference>
<dbReference type="PROSITE" id="PS50929">
    <property type="entry name" value="ABC_TM1F"/>
    <property type="match status" value="1"/>
</dbReference>
<keyword evidence="5" id="KW-0547">Nucleotide-binding</keyword>
<dbReference type="Pfam" id="PF00005">
    <property type="entry name" value="ABC_tran"/>
    <property type="match status" value="2"/>
</dbReference>
<evidence type="ECO:0000259" key="10">
    <source>
        <dbReference type="PROSITE" id="PS50893"/>
    </source>
</evidence>
<feature type="domain" description="ABC transmembrane type-1" evidence="11">
    <location>
        <begin position="904"/>
        <end position="1151"/>
    </location>
</feature>
<name>Q4N3P8_THEPA</name>
<evidence type="ECO:0000313" key="12">
    <source>
        <dbReference type="EMBL" id="EAN33225.1"/>
    </source>
</evidence>
<dbReference type="GeneID" id="3501770"/>
<dbReference type="EMBL" id="AAGK01000002">
    <property type="protein sequence ID" value="EAN33225.1"/>
    <property type="molecule type" value="Genomic_DNA"/>
</dbReference>
<dbReference type="eggNOG" id="KOG0054">
    <property type="taxonomic scope" value="Eukaryota"/>
</dbReference>
<feature type="transmembrane region" description="Helical" evidence="9">
    <location>
        <begin position="397"/>
        <end position="419"/>
    </location>
</feature>
<sequence>MDYNKHMKSDQSQFSRDTDSQNEVEYCFWQNEVYAKLKSCVFFKEHLFKFMENGIFAYSFFSWAKRWINLISKQYVEPYKLHPLPVADQILRWQPIFSKNVSDALIRLESYETRQYDQPKIIKPNKSIMLYAIFKTFGKNIGLILFGFLVLCLGNMSMVIFVKKILDTATGKVINIKLVFILVLSFVFVQFIIVTLLDHLNFYMYRIIHVIQYSFSITIFQHGLSCRRKFFNNVNGTNFLNVCNNVLHSCSADSECSRNPLYCPARRYQNREINSRIFSFEFMDSYYISLFIESLVYLLQFFITFSIGFYSISKMVPIKAWPLCTFSLSVTLFMIIVEILNTVILKHIYNLKDYRINKSREILSGFHLINKMFIDDIAHNIITETRNNELVLVLMRFVLSFINRLLVVISVSFSLIYMLDNYINNVLKGDDIKQFKSSCTVSSLFVLIKICDAMLFVPDSIKFLTYSLISLIRVEYYMRTCSPNFYITDNKFTGSTVMSYDVPAVTNDLDKEVVVLYKNASFSWINNRKDFVNDNNEVYLKNVNFQLKRGEIAIITGNQGSGKSNFIKSVLGEMTLVKGSMAVVPLHTSMPIFYASQDIWLQQGTIRSNITFGYKFDEELYNLVVRAVELEFDISTWENGDLRVVYDNAHSLSGGQRVRMEMARAIYAYLIFSKVNKDYNRSQCSFLMCLDGPFHGLDPYVSRVIFNNLFNANTGLLVKSDLSIIITSTALVLDKICLNEGVFANLTLYKIDDRSLKRVKDIISSKNYVPKEFSPRMSMVCPPKEMIKICEPDRSDPTVRAEIIKGKYEDSLIIDPESKKTTRKFKESFKPYILYFKSTGFMFIFFVLFTLTYITFENATFTLAGVLGDDVMEIVENVNTPFEAVSSYSTIRRLCNETLDKLKIIAVLTVVFCLFANGILAYTCLRGCKRIHEYCIASLMNSESNVKIKKISSEVLTFLSSDIFMIDENFGPCLSSLLILFLGVIVQSVVLVYAFPFLAPALCVTFFIIINFIFKNFIHASKNLQISSLESLSRNNSVCENAVSSSSIYRSFKKESNLMEDVTEYTDYCIRSWFYSKSFLSWASFASKFVFLFMILVTLLVPLTIRSFKRITSFVGFYGLDIMTSVRIIFTFTNFVVNIAKLEMLMCSVQRFQCFIQPGTKCIFDKFRNVHEEDLVIDCRTSGDQVDKKNLLMRRTLEFKDTNPSVLRRLMFRPKFNFIKIDDHLPSVHSCVELKDVCVYTSSRMNKEGLILNNINASTSKSDIIGIIGRTGAGKTTLLSVLQNTVRNRTGQVLLDGKDLQEIPKSVLRHIIGVLPQLPFVFKGWTIRRFLDPRRLFTDDEINDALNKCGLLDFVNNIHGGRRLDTVIIPEDIDLKKTNDQSAKETFTNDDSLTEDFLKSDDIMLSVSQLRTLWFAKLVLCRDLYRMIIIDEPPSDNCSEDGSEVQDIGIPIYELLDKYFKHCTCFVTAHYSNALRMCTSVWVMHNARLIKTCKASEVSKNESISNVIEQLLNKYSRIN</sequence>
<dbReference type="KEGG" id="tpv:TP02_0940"/>
<dbReference type="Gene3D" id="3.40.50.300">
    <property type="entry name" value="P-loop containing nucleotide triphosphate hydrolases"/>
    <property type="match status" value="2"/>
</dbReference>
<feature type="transmembrane region" description="Helical" evidence="9">
    <location>
        <begin position="203"/>
        <end position="220"/>
    </location>
</feature>
<comment type="subcellular location">
    <subcellularLocation>
        <location evidence="1">Membrane</location>
        <topology evidence="1">Multi-pass membrane protein</topology>
    </subcellularLocation>
</comment>
<evidence type="ECO:0000256" key="3">
    <source>
        <dbReference type="ARBA" id="ARBA00022448"/>
    </source>
</evidence>
<feature type="transmembrane region" description="Helical" evidence="9">
    <location>
        <begin position="1079"/>
        <end position="1105"/>
    </location>
</feature>
<feature type="transmembrane region" description="Helical" evidence="9">
    <location>
        <begin position="141"/>
        <end position="162"/>
    </location>
</feature>
<keyword evidence="7 9" id="KW-1133">Transmembrane helix</keyword>
<keyword evidence="8 9" id="KW-0472">Membrane</keyword>
<dbReference type="SUPFAM" id="SSF52540">
    <property type="entry name" value="P-loop containing nucleoside triphosphate hydrolases"/>
    <property type="match status" value="2"/>
</dbReference>
<dbReference type="InterPro" id="IPR027417">
    <property type="entry name" value="P-loop_NTPase"/>
</dbReference>
<evidence type="ECO:0000259" key="11">
    <source>
        <dbReference type="PROSITE" id="PS50929"/>
    </source>
</evidence>
<dbReference type="Pfam" id="PF00664">
    <property type="entry name" value="ABC_membrane"/>
    <property type="match status" value="1"/>
</dbReference>
<dbReference type="InParanoid" id="Q4N3P8"/>
<dbReference type="InterPro" id="IPR050173">
    <property type="entry name" value="ABC_transporter_C-like"/>
</dbReference>
<evidence type="ECO:0000256" key="6">
    <source>
        <dbReference type="ARBA" id="ARBA00022840"/>
    </source>
</evidence>
<dbReference type="InterPro" id="IPR011527">
    <property type="entry name" value="ABC1_TM_dom"/>
</dbReference>
<evidence type="ECO:0000256" key="4">
    <source>
        <dbReference type="ARBA" id="ARBA00022692"/>
    </source>
</evidence>
<dbReference type="GO" id="GO:0016020">
    <property type="term" value="C:membrane"/>
    <property type="evidence" value="ECO:0007669"/>
    <property type="project" value="UniProtKB-SubCell"/>
</dbReference>
<evidence type="ECO:0000256" key="2">
    <source>
        <dbReference type="ARBA" id="ARBA00009726"/>
    </source>
</evidence>
<keyword evidence="3" id="KW-0813">Transport</keyword>
<evidence type="ECO:0000256" key="5">
    <source>
        <dbReference type="ARBA" id="ARBA00022741"/>
    </source>
</evidence>
<dbReference type="GO" id="GO:0140359">
    <property type="term" value="F:ABC-type transporter activity"/>
    <property type="evidence" value="ECO:0007669"/>
    <property type="project" value="InterPro"/>
</dbReference>
<feature type="transmembrane region" description="Helical" evidence="9">
    <location>
        <begin position="832"/>
        <end position="856"/>
    </location>
</feature>
<feature type="transmembrane region" description="Helical" evidence="9">
    <location>
        <begin position="174"/>
        <end position="197"/>
    </location>
</feature>
<dbReference type="PROSITE" id="PS00211">
    <property type="entry name" value="ABC_TRANSPORTER_1"/>
    <property type="match status" value="1"/>
</dbReference>
<feature type="transmembrane region" description="Helical" evidence="9">
    <location>
        <begin position="970"/>
        <end position="991"/>
    </location>
</feature>
<evidence type="ECO:0000313" key="13">
    <source>
        <dbReference type="Proteomes" id="UP000001949"/>
    </source>
</evidence>
<dbReference type="PROSITE" id="PS50893">
    <property type="entry name" value="ABC_TRANSPORTER_2"/>
    <property type="match status" value="2"/>
</dbReference>
<dbReference type="InterPro" id="IPR003593">
    <property type="entry name" value="AAA+_ATPase"/>
</dbReference>
<dbReference type="Proteomes" id="UP000001949">
    <property type="component" value="Unassembled WGS sequence"/>
</dbReference>
<dbReference type="GO" id="GO:0016887">
    <property type="term" value="F:ATP hydrolysis activity"/>
    <property type="evidence" value="ECO:0007669"/>
    <property type="project" value="InterPro"/>
</dbReference>